<keyword evidence="3" id="KW-1185">Reference proteome</keyword>
<dbReference type="Proteomes" id="UP001139887">
    <property type="component" value="Unassembled WGS sequence"/>
</dbReference>
<accession>A0A9W8I414</accession>
<evidence type="ECO:0000313" key="3">
    <source>
        <dbReference type="Proteomes" id="UP001139887"/>
    </source>
</evidence>
<evidence type="ECO:0000313" key="2">
    <source>
        <dbReference type="EMBL" id="KAJ2846750.1"/>
    </source>
</evidence>
<proteinExistence type="predicted"/>
<comment type="caution">
    <text evidence="2">The sequence shown here is derived from an EMBL/GenBank/DDBJ whole genome shotgun (WGS) entry which is preliminary data.</text>
</comment>
<organism evidence="2 3">
    <name type="scientific">Coemansia brasiliensis</name>
    <dbReference type="NCBI Taxonomy" id="2650707"/>
    <lineage>
        <taxon>Eukaryota</taxon>
        <taxon>Fungi</taxon>
        <taxon>Fungi incertae sedis</taxon>
        <taxon>Zoopagomycota</taxon>
        <taxon>Kickxellomycotina</taxon>
        <taxon>Kickxellomycetes</taxon>
        <taxon>Kickxellales</taxon>
        <taxon>Kickxellaceae</taxon>
        <taxon>Coemansia</taxon>
    </lineage>
</organism>
<reference evidence="2" key="1">
    <citation type="submission" date="2022-07" db="EMBL/GenBank/DDBJ databases">
        <title>Phylogenomic reconstructions and comparative analyses of Kickxellomycotina fungi.</title>
        <authorList>
            <person name="Reynolds N.K."/>
            <person name="Stajich J.E."/>
            <person name="Barry K."/>
            <person name="Grigoriev I.V."/>
            <person name="Crous P."/>
            <person name="Smith M.E."/>
        </authorList>
    </citation>
    <scope>NUCLEOTIDE SEQUENCE</scope>
    <source>
        <strain evidence="2">NRRL 1566</strain>
    </source>
</reference>
<gene>
    <name evidence="2" type="primary">sge1</name>
    <name evidence="2" type="ORF">IWW36_004198</name>
</gene>
<dbReference type="OrthoDB" id="5572844at2759"/>
<name>A0A9W8I414_9FUNG</name>
<evidence type="ECO:0000256" key="1">
    <source>
        <dbReference type="SAM" id="MobiDB-lite"/>
    </source>
</evidence>
<feature type="compositionally biased region" description="Polar residues" evidence="1">
    <location>
        <begin position="394"/>
        <end position="423"/>
    </location>
</feature>
<dbReference type="PANTHER" id="PTHR28027">
    <property type="entry name" value="TRANSCRIPTIONAL REGULATOR MIT1"/>
    <property type="match status" value="1"/>
</dbReference>
<feature type="region of interest" description="Disordered" evidence="1">
    <location>
        <begin position="307"/>
        <end position="335"/>
    </location>
</feature>
<dbReference type="GO" id="GO:0003677">
    <property type="term" value="F:DNA binding"/>
    <property type="evidence" value="ECO:0007669"/>
    <property type="project" value="TreeGrafter"/>
</dbReference>
<dbReference type="AlphaFoldDB" id="A0A9W8I414"/>
<sequence length="492" mass="54635">MSNDNQGSSPNKTGAAPLMIQNLDMSPEDVVIGGSTGCFTVTGLKVMSTRDALTIFEACRRGILPQISRRLTDNEKQQISAGTIVVFDEKQAKMKRWTDGRMWTPSRIVGNFLMYRELDRKVQPNQQGIEEINRLVQQQQHRDNDNPEGLSNVEFHSSNKGLFFRKPHGLIKRTISLSVPDDEAAFLSQTEWKTPRTHQQHLIAYFKAETCSLLASPDDMEELHGLRLPLPILRIQRFRRPIKIEMYDDAFYDIYDTEDEDETKAGHNDKDAEVGQMPATNSQSFHSTARRPHAFPAYPSISSTHDGFSLPPASYPSEPTSRSLMLLAPPQPSQPPMPIPPVILQPQSMPISNPIAEGFSSNLPFGMSSGNYQIGPASINFPPTPLELQPPESIAQQQQPSTSNDTANFSESQHPPFASSNMRFTNPLDIHQLDEFSIMNVESGGQLFGPLDSLSSQSDSNLMASTPTLVYPPGSINELAKRTNTSEAVSKI</sequence>
<dbReference type="InterPro" id="IPR018608">
    <property type="entry name" value="Gti1/Pac2"/>
</dbReference>
<protein>
    <submittedName>
        <fullName evidence="2">Global transcription regulator sge1</fullName>
    </submittedName>
</protein>
<feature type="region of interest" description="Disordered" evidence="1">
    <location>
        <begin position="376"/>
        <end position="423"/>
    </location>
</feature>
<dbReference type="Pfam" id="PF09729">
    <property type="entry name" value="Gti1_Pac2"/>
    <property type="match status" value="1"/>
</dbReference>
<dbReference type="PANTHER" id="PTHR28027:SF2">
    <property type="entry name" value="TRANSCRIPTIONAL REGULATOR MIT1"/>
    <property type="match status" value="1"/>
</dbReference>
<dbReference type="EMBL" id="JANBUW010000462">
    <property type="protein sequence ID" value="KAJ2846750.1"/>
    <property type="molecule type" value="Genomic_DNA"/>
</dbReference>